<dbReference type="EMBL" id="BRLB01000014">
    <property type="protein sequence ID" value="GKX31110.1"/>
    <property type="molecule type" value="Genomic_DNA"/>
</dbReference>
<dbReference type="SUPFAM" id="SSF81296">
    <property type="entry name" value="E set domains"/>
    <property type="match status" value="2"/>
</dbReference>
<dbReference type="SUPFAM" id="SSF51445">
    <property type="entry name" value="(Trans)glycosidases"/>
    <property type="match status" value="1"/>
</dbReference>
<comment type="similarity">
    <text evidence="4 10">Belongs to the glycosyl hydrolase 13 family. GlgB subfamily.</text>
</comment>
<evidence type="ECO:0000256" key="10">
    <source>
        <dbReference type="HAMAP-Rule" id="MF_00685"/>
    </source>
</evidence>
<dbReference type="InterPro" id="IPR013783">
    <property type="entry name" value="Ig-like_fold"/>
</dbReference>
<evidence type="ECO:0000256" key="7">
    <source>
        <dbReference type="ARBA" id="ARBA00022679"/>
    </source>
</evidence>
<organism evidence="13 14">
    <name type="scientific">Vallitalea longa</name>
    <dbReference type="NCBI Taxonomy" id="2936439"/>
    <lineage>
        <taxon>Bacteria</taxon>
        <taxon>Bacillati</taxon>
        <taxon>Bacillota</taxon>
        <taxon>Clostridia</taxon>
        <taxon>Lachnospirales</taxon>
        <taxon>Vallitaleaceae</taxon>
        <taxon>Vallitalea</taxon>
    </lineage>
</organism>
<dbReference type="Gene3D" id="2.60.40.10">
    <property type="entry name" value="Immunoglobulins"/>
    <property type="match status" value="2"/>
</dbReference>
<reference evidence="13" key="1">
    <citation type="submission" date="2022-06" db="EMBL/GenBank/DDBJ databases">
        <title>Vallitalea longa sp. nov., an anaerobic bacterium isolated from marine sediment.</title>
        <authorList>
            <person name="Hirano S."/>
            <person name="Terahara T."/>
            <person name="Mori K."/>
            <person name="Hamada M."/>
            <person name="Matsumoto R."/>
            <person name="Kobayashi T."/>
        </authorList>
    </citation>
    <scope>NUCLEOTIDE SEQUENCE</scope>
    <source>
        <strain evidence="13">SH18-1</strain>
    </source>
</reference>
<proteinExistence type="inferred from homology"/>
<name>A0A9W6DG03_9FIRM</name>
<evidence type="ECO:0000256" key="1">
    <source>
        <dbReference type="ARBA" id="ARBA00000826"/>
    </source>
</evidence>
<dbReference type="NCBIfam" id="NF003811">
    <property type="entry name" value="PRK05402.1"/>
    <property type="match status" value="1"/>
</dbReference>
<dbReference type="PIRSF" id="PIRSF000463">
    <property type="entry name" value="GlgB"/>
    <property type="match status" value="1"/>
</dbReference>
<dbReference type="InterPro" id="IPR006048">
    <property type="entry name" value="A-amylase/branching_C"/>
</dbReference>
<dbReference type="InterPro" id="IPR004193">
    <property type="entry name" value="Glyco_hydro_13_N"/>
</dbReference>
<feature type="active site" description="Nucleophile" evidence="10 11">
    <location>
        <position position="406"/>
    </location>
</feature>
<keyword evidence="14" id="KW-1185">Reference proteome</keyword>
<dbReference type="GO" id="GO:0043169">
    <property type="term" value="F:cation binding"/>
    <property type="evidence" value="ECO:0007669"/>
    <property type="project" value="InterPro"/>
</dbReference>
<dbReference type="RefSeq" id="WP_281817833.1">
    <property type="nucleotide sequence ID" value="NZ_BRLB01000014.1"/>
</dbReference>
<feature type="active site" description="Proton donor" evidence="10 11">
    <location>
        <position position="459"/>
    </location>
</feature>
<dbReference type="InterPro" id="IPR006047">
    <property type="entry name" value="GH13_cat_dom"/>
</dbReference>
<dbReference type="FunFam" id="2.60.40.1180:FF:000002">
    <property type="entry name" value="1,4-alpha-glucan branching enzyme GlgB"/>
    <property type="match status" value="1"/>
</dbReference>
<evidence type="ECO:0000256" key="3">
    <source>
        <dbReference type="ARBA" id="ARBA00004964"/>
    </source>
</evidence>
<dbReference type="EC" id="2.4.1.18" evidence="10"/>
<evidence type="ECO:0000256" key="4">
    <source>
        <dbReference type="ARBA" id="ARBA00009000"/>
    </source>
</evidence>
<keyword evidence="5 10" id="KW-0321">Glycogen metabolism</keyword>
<comment type="caution">
    <text evidence="13">The sequence shown here is derived from an EMBL/GenBank/DDBJ whole genome shotgun (WGS) entry which is preliminary data.</text>
</comment>
<dbReference type="GO" id="GO:0004553">
    <property type="term" value="F:hydrolase activity, hydrolyzing O-glycosyl compounds"/>
    <property type="evidence" value="ECO:0007669"/>
    <property type="project" value="InterPro"/>
</dbReference>
<protein>
    <recommendedName>
        <fullName evidence="10">1,4-alpha-glucan branching enzyme GlgB</fullName>
        <ecNumber evidence="10">2.4.1.18</ecNumber>
    </recommendedName>
    <alternativeName>
        <fullName evidence="10">1,4-alpha-D-glucan:1,4-alpha-D-glucan 6-glucosyl-transferase</fullName>
    </alternativeName>
    <alternativeName>
        <fullName evidence="10">Alpha-(1-&gt;4)-glucan branching enzyme</fullName>
    </alternativeName>
    <alternativeName>
        <fullName evidence="10">Glycogen branching enzyme</fullName>
        <shortName evidence="10">BE</shortName>
    </alternativeName>
</protein>
<dbReference type="InterPro" id="IPR054169">
    <property type="entry name" value="GlgB_N"/>
</dbReference>
<evidence type="ECO:0000313" key="13">
    <source>
        <dbReference type="EMBL" id="GKX31110.1"/>
    </source>
</evidence>
<dbReference type="PANTHER" id="PTHR43651:SF3">
    <property type="entry name" value="1,4-ALPHA-GLUCAN-BRANCHING ENZYME"/>
    <property type="match status" value="1"/>
</dbReference>
<evidence type="ECO:0000256" key="8">
    <source>
        <dbReference type="ARBA" id="ARBA00023056"/>
    </source>
</evidence>
<comment type="subunit">
    <text evidence="10">Monomer.</text>
</comment>
<gene>
    <name evidence="10 13" type="primary">glgB</name>
    <name evidence="13" type="ORF">SH1V18_35900</name>
</gene>
<evidence type="ECO:0000259" key="12">
    <source>
        <dbReference type="SMART" id="SM00642"/>
    </source>
</evidence>
<dbReference type="FunFam" id="2.60.40.10:FF:000169">
    <property type="entry name" value="1,4-alpha-glucan branching enzyme GlgB"/>
    <property type="match status" value="1"/>
</dbReference>
<evidence type="ECO:0000256" key="9">
    <source>
        <dbReference type="ARBA" id="ARBA00023277"/>
    </source>
</evidence>
<dbReference type="InterPro" id="IPR044143">
    <property type="entry name" value="GlgB_N_E_set_prok"/>
</dbReference>
<dbReference type="SUPFAM" id="SSF51011">
    <property type="entry name" value="Glycosyl hydrolase domain"/>
    <property type="match status" value="1"/>
</dbReference>
<dbReference type="Proteomes" id="UP001144256">
    <property type="component" value="Unassembled WGS sequence"/>
</dbReference>
<comment type="function">
    <text evidence="2 10">Catalyzes the formation of the alpha-1,6-glucosidic linkages in glycogen by scission of a 1,4-alpha-linked oligosaccharide from growing alpha-1,4-glucan chains and the subsequent attachment of the oligosaccharide to the alpha-1,6 position.</text>
</comment>
<dbReference type="HAMAP" id="MF_00685">
    <property type="entry name" value="GlgB"/>
    <property type="match status" value="1"/>
</dbReference>
<dbReference type="AlphaFoldDB" id="A0A9W6DG03"/>
<dbReference type="CDD" id="cd11322">
    <property type="entry name" value="AmyAc_Glg_BE"/>
    <property type="match status" value="1"/>
</dbReference>
<dbReference type="GO" id="GO:0003844">
    <property type="term" value="F:1,4-alpha-glucan branching enzyme activity"/>
    <property type="evidence" value="ECO:0007669"/>
    <property type="project" value="UniProtKB-UniRule"/>
</dbReference>
<dbReference type="PANTHER" id="PTHR43651">
    <property type="entry name" value="1,4-ALPHA-GLUCAN-BRANCHING ENZYME"/>
    <property type="match status" value="1"/>
</dbReference>
<dbReference type="FunFam" id="3.20.20.80:FF:000003">
    <property type="entry name" value="1,4-alpha-glucan branching enzyme GlgB"/>
    <property type="match status" value="1"/>
</dbReference>
<dbReference type="InterPro" id="IPR014756">
    <property type="entry name" value="Ig_E-set"/>
</dbReference>
<evidence type="ECO:0000256" key="2">
    <source>
        <dbReference type="ARBA" id="ARBA00002953"/>
    </source>
</evidence>
<dbReference type="Pfam" id="PF02806">
    <property type="entry name" value="Alpha-amylase_C"/>
    <property type="match status" value="1"/>
</dbReference>
<dbReference type="SMART" id="SM00642">
    <property type="entry name" value="Aamy"/>
    <property type="match status" value="1"/>
</dbReference>
<dbReference type="Pfam" id="PF02922">
    <property type="entry name" value="CBM_48"/>
    <property type="match status" value="1"/>
</dbReference>
<dbReference type="Pfam" id="PF22019">
    <property type="entry name" value="GlgB_N"/>
    <property type="match status" value="1"/>
</dbReference>
<dbReference type="InterPro" id="IPR017853">
    <property type="entry name" value="GH"/>
</dbReference>
<sequence>MKDYINIDELNILINSDHRDPHHILGIHQYKNKYYINVFWPYAKEVFLVNKSNNHKVKMDKIHEEGFYTIVINKKIDYKLLMVNEEGNRWEMEDPYRYDNRMISDVDLYLFGQGNHYEIYNKLGAHTVELESIKGVRFAVWAPNAVRVSVIGDFNHWDGRINQMRELGNSGIYEIFIPSLVVGEKYKYEIKTKESYLLKKSDPYGNYSELRPKTASVIADVDSYKWNDSEWMKNRKNDNPIDKPISIYEVHLGSWRRKDDNGFLSYRELSDQLIEYVKDMGYTHIELLPISEHPYDASWGYQVIGYYAITSRFGTVEDFMYLVDCCHDNNIGVILDWVPAHFPKDEHGLIRFDGTALYEHDDPKRGEHPHWGTMIFNYSRNEVSNFLIANALFWFDKFHIDGLRVDAVASMLYLDYGKDYGEWIPNQGGGRENYEAVEFLKHLNSIVYSRYPGIMMIAEESTSWTGVSRPTNLGGLGFGMKWNMGWMNDCLRYMQKEPIHRKYHHNDLTFSMVYAYTENFILVLSHDEVVHGKGSMINKMPGDYWQKFANLRVLYGFMYGHPGKKLQFMGNEFAQFDEWSESKSLDWHLLLYDSHKRLQEYIRDLNHLYREENAFWYDDFTQKGFEWINCSNNEESIITFVRKGNEKKNTLIFACNFTPIPRTMHRIGVPYKGTYREVLNSDDTKYGGSGIINQDSMNSINMQWDGRDQSIHIKIPPLGISILKYTGIN</sequence>
<keyword evidence="9 10" id="KW-0119">Carbohydrate metabolism</keyword>
<dbReference type="GO" id="GO:0005829">
    <property type="term" value="C:cytosol"/>
    <property type="evidence" value="ECO:0007669"/>
    <property type="project" value="TreeGrafter"/>
</dbReference>
<comment type="catalytic activity">
    <reaction evidence="1 10">
        <text>Transfers a segment of a (1-&gt;4)-alpha-D-glucan chain to a primary hydroxy group in a similar glucan chain.</text>
        <dbReference type="EC" id="2.4.1.18"/>
    </reaction>
</comment>
<keyword evidence="6 10" id="KW-0328">Glycosyltransferase</keyword>
<dbReference type="Gene3D" id="3.20.20.80">
    <property type="entry name" value="Glycosidases"/>
    <property type="match status" value="1"/>
</dbReference>
<dbReference type="InterPro" id="IPR013780">
    <property type="entry name" value="Glyco_hydro_b"/>
</dbReference>
<dbReference type="NCBIfam" id="NF008967">
    <property type="entry name" value="PRK12313.1"/>
    <property type="match status" value="1"/>
</dbReference>
<dbReference type="InterPro" id="IPR037439">
    <property type="entry name" value="Branching_enzy"/>
</dbReference>
<dbReference type="GO" id="GO:0005978">
    <property type="term" value="P:glycogen biosynthetic process"/>
    <property type="evidence" value="ECO:0007669"/>
    <property type="project" value="UniProtKB-UniRule"/>
</dbReference>
<evidence type="ECO:0000256" key="6">
    <source>
        <dbReference type="ARBA" id="ARBA00022676"/>
    </source>
</evidence>
<evidence type="ECO:0000313" key="14">
    <source>
        <dbReference type="Proteomes" id="UP001144256"/>
    </source>
</evidence>
<keyword evidence="8 10" id="KW-0320">Glycogen biosynthesis</keyword>
<evidence type="ECO:0000256" key="5">
    <source>
        <dbReference type="ARBA" id="ARBA00022600"/>
    </source>
</evidence>
<dbReference type="CDD" id="cd02855">
    <property type="entry name" value="E_set_GBE_prok_N"/>
    <property type="match status" value="1"/>
</dbReference>
<dbReference type="NCBIfam" id="TIGR01515">
    <property type="entry name" value="branching_enzym"/>
    <property type="match status" value="1"/>
</dbReference>
<comment type="pathway">
    <text evidence="3 10">Glycan biosynthesis; glycogen biosynthesis.</text>
</comment>
<dbReference type="InterPro" id="IPR006407">
    <property type="entry name" value="GlgB"/>
</dbReference>
<feature type="domain" description="Glycosyl hydrolase family 13 catalytic" evidence="12">
    <location>
        <begin position="249"/>
        <end position="597"/>
    </location>
</feature>
<dbReference type="Pfam" id="PF00128">
    <property type="entry name" value="Alpha-amylase"/>
    <property type="match status" value="1"/>
</dbReference>
<dbReference type="Gene3D" id="2.60.40.1180">
    <property type="entry name" value="Golgi alpha-mannosidase II"/>
    <property type="match status" value="1"/>
</dbReference>
<accession>A0A9W6DG03</accession>
<evidence type="ECO:0000256" key="11">
    <source>
        <dbReference type="PIRSR" id="PIRSR000463-1"/>
    </source>
</evidence>
<keyword evidence="7 10" id="KW-0808">Transferase</keyword>